<dbReference type="Proteomes" id="UP000190961">
    <property type="component" value="Unassembled WGS sequence"/>
</dbReference>
<dbReference type="STRING" id="688867.SAMN05660236_0393"/>
<accession>A0A1T5ITS2</accession>
<reference evidence="1 2" key="1">
    <citation type="submission" date="2017-02" db="EMBL/GenBank/DDBJ databases">
        <authorList>
            <person name="Peterson S.W."/>
        </authorList>
    </citation>
    <scope>NUCLEOTIDE SEQUENCE [LARGE SCALE GENOMIC DNA]</scope>
    <source>
        <strain evidence="1 2">DSM 25262</strain>
    </source>
</reference>
<organism evidence="1 2">
    <name type="scientific">Ohtaekwangia koreensis</name>
    <dbReference type="NCBI Taxonomy" id="688867"/>
    <lineage>
        <taxon>Bacteria</taxon>
        <taxon>Pseudomonadati</taxon>
        <taxon>Bacteroidota</taxon>
        <taxon>Cytophagia</taxon>
        <taxon>Cytophagales</taxon>
        <taxon>Fulvivirgaceae</taxon>
        <taxon>Ohtaekwangia</taxon>
    </lineage>
</organism>
<evidence type="ECO:0000313" key="2">
    <source>
        <dbReference type="Proteomes" id="UP000190961"/>
    </source>
</evidence>
<evidence type="ECO:0000313" key="1">
    <source>
        <dbReference type="EMBL" id="SKC42597.1"/>
    </source>
</evidence>
<proteinExistence type="predicted"/>
<dbReference type="InterPro" id="IPR010133">
    <property type="entry name" value="Bacteriocin_signal_seq"/>
</dbReference>
<dbReference type="RefSeq" id="WP_079685024.1">
    <property type="nucleotide sequence ID" value="NZ_FUZU01000001.1"/>
</dbReference>
<sequence length="108" mass="12532">MDFVKGIERIRKANLKIRNQHTGNPKVFASSLGISKRQLYNIFDFFKAHGATIKYSRSLQTFYYPEDFDIIINFSVKTINEKEMESISGGAILSCPSIQFYYTEGHYF</sequence>
<dbReference type="OrthoDB" id="1163801at2"/>
<dbReference type="AlphaFoldDB" id="A0A1T5ITS2"/>
<gene>
    <name evidence="1" type="ORF">SAMN05660236_0393</name>
</gene>
<keyword evidence="2" id="KW-1185">Reference proteome</keyword>
<protein>
    <submittedName>
        <fullName evidence="1">Bacteriocin-type signal sequence-containing protein</fullName>
    </submittedName>
</protein>
<dbReference type="NCBIfam" id="TIGR01847">
    <property type="entry name" value="bacteriocin_sig"/>
    <property type="match status" value="1"/>
</dbReference>
<name>A0A1T5ITS2_9BACT</name>
<dbReference type="EMBL" id="FUZU01000001">
    <property type="protein sequence ID" value="SKC42597.1"/>
    <property type="molecule type" value="Genomic_DNA"/>
</dbReference>